<dbReference type="EMBL" id="VHJK01000001">
    <property type="protein sequence ID" value="TRD11641.1"/>
    <property type="molecule type" value="Genomic_DNA"/>
</dbReference>
<comment type="caution">
    <text evidence="3">The sequence shown here is derived from an EMBL/GenBank/DDBJ whole genome shotgun (WGS) entry which is preliminary data.</text>
</comment>
<dbReference type="Proteomes" id="UP000316343">
    <property type="component" value="Unassembled WGS sequence"/>
</dbReference>
<accession>A0A547PBX6</accession>
<protein>
    <submittedName>
        <fullName evidence="3">Uncharacterized protein</fullName>
    </submittedName>
</protein>
<feature type="compositionally biased region" description="Acidic residues" evidence="1">
    <location>
        <begin position="74"/>
        <end position="85"/>
    </location>
</feature>
<dbReference type="RefSeq" id="WP_142787914.1">
    <property type="nucleotide sequence ID" value="NZ_VHJK01000001.1"/>
</dbReference>
<reference evidence="3 4" key="1">
    <citation type="submission" date="2019-06" db="EMBL/GenBank/DDBJ databases">
        <title>Erythrobacter insulae sp. nov., isolated from a tidal flat.</title>
        <authorList>
            <person name="Yoon J.-H."/>
        </authorList>
    </citation>
    <scope>NUCLEOTIDE SEQUENCE [LARGE SCALE GENOMIC DNA]</scope>
    <source>
        <strain evidence="3 4">JBTF-M21</strain>
    </source>
</reference>
<keyword evidence="2" id="KW-1133">Transmembrane helix</keyword>
<gene>
    <name evidence="3" type="ORF">FGU71_07030</name>
</gene>
<evidence type="ECO:0000313" key="4">
    <source>
        <dbReference type="Proteomes" id="UP000316343"/>
    </source>
</evidence>
<evidence type="ECO:0000256" key="2">
    <source>
        <dbReference type="SAM" id="Phobius"/>
    </source>
</evidence>
<sequence>MEEPGKAAGNRIAIIGAASVIVMIALLAYFGMQQEEPEPTVPSSEWTRAPEGGVKVDLPETPLRTVPIEPAEGPSEETADQSEQE</sequence>
<dbReference type="OrthoDB" id="7411306at2"/>
<evidence type="ECO:0000256" key="1">
    <source>
        <dbReference type="SAM" id="MobiDB-lite"/>
    </source>
</evidence>
<name>A0A547PBX6_9SPHN</name>
<dbReference type="AlphaFoldDB" id="A0A547PBX6"/>
<evidence type="ECO:0000313" key="3">
    <source>
        <dbReference type="EMBL" id="TRD11641.1"/>
    </source>
</evidence>
<feature type="transmembrane region" description="Helical" evidence="2">
    <location>
        <begin position="12"/>
        <end position="32"/>
    </location>
</feature>
<keyword evidence="2" id="KW-0472">Membrane</keyword>
<proteinExistence type="predicted"/>
<keyword evidence="2" id="KW-0812">Transmembrane</keyword>
<keyword evidence="4" id="KW-1185">Reference proteome</keyword>
<feature type="region of interest" description="Disordered" evidence="1">
    <location>
        <begin position="34"/>
        <end position="85"/>
    </location>
</feature>
<organism evidence="3 4">
    <name type="scientific">Erythrobacter insulae</name>
    <dbReference type="NCBI Taxonomy" id="2584124"/>
    <lineage>
        <taxon>Bacteria</taxon>
        <taxon>Pseudomonadati</taxon>
        <taxon>Pseudomonadota</taxon>
        <taxon>Alphaproteobacteria</taxon>
        <taxon>Sphingomonadales</taxon>
        <taxon>Erythrobacteraceae</taxon>
        <taxon>Erythrobacter/Porphyrobacter group</taxon>
        <taxon>Erythrobacter</taxon>
    </lineage>
</organism>